<dbReference type="AlphaFoldDB" id="A0A6G0P8S0"/>
<evidence type="ECO:0000313" key="5">
    <source>
        <dbReference type="Proteomes" id="UP000488956"/>
    </source>
</evidence>
<feature type="chain" id="PRO_5036384591" evidence="1">
    <location>
        <begin position="20"/>
        <end position="58"/>
    </location>
</feature>
<feature type="signal peptide" evidence="1">
    <location>
        <begin position="1"/>
        <end position="19"/>
    </location>
</feature>
<evidence type="ECO:0000313" key="2">
    <source>
        <dbReference type="EMBL" id="KAE9118959.1"/>
    </source>
</evidence>
<sequence length="58" mass="6800">MCSHKLVSLRLIAVTTVEGWVVARHNIFVMLRMHEIVHLLRLLRSRSICTWHTVYSVS</sequence>
<dbReference type="Proteomes" id="UP000488956">
    <property type="component" value="Unassembled WGS sequence"/>
</dbReference>
<proteinExistence type="predicted"/>
<accession>A0A6G0P8S0</accession>
<protein>
    <submittedName>
        <fullName evidence="3">Uncharacterized protein</fullName>
    </submittedName>
</protein>
<dbReference type="Proteomes" id="UP000476176">
    <property type="component" value="Unassembled WGS sequence"/>
</dbReference>
<name>A0A6G0P8S0_9STRA</name>
<dbReference type="EMBL" id="QXFX01000355">
    <property type="protein sequence ID" value="KAE9118959.1"/>
    <property type="molecule type" value="Genomic_DNA"/>
</dbReference>
<dbReference type="EMBL" id="QXGC01000341">
    <property type="protein sequence ID" value="KAE9239932.1"/>
    <property type="molecule type" value="Genomic_DNA"/>
</dbReference>
<evidence type="ECO:0000313" key="3">
    <source>
        <dbReference type="EMBL" id="KAE9239932.1"/>
    </source>
</evidence>
<evidence type="ECO:0000313" key="4">
    <source>
        <dbReference type="Proteomes" id="UP000476176"/>
    </source>
</evidence>
<organism evidence="3 4">
    <name type="scientific">Phytophthora fragariae</name>
    <dbReference type="NCBI Taxonomy" id="53985"/>
    <lineage>
        <taxon>Eukaryota</taxon>
        <taxon>Sar</taxon>
        <taxon>Stramenopiles</taxon>
        <taxon>Oomycota</taxon>
        <taxon>Peronosporomycetes</taxon>
        <taxon>Peronosporales</taxon>
        <taxon>Peronosporaceae</taxon>
        <taxon>Phytophthora</taxon>
    </lineage>
</organism>
<evidence type="ECO:0000256" key="1">
    <source>
        <dbReference type="SAM" id="SignalP"/>
    </source>
</evidence>
<reference evidence="4 5" key="1">
    <citation type="submission" date="2018-09" db="EMBL/GenBank/DDBJ databases">
        <title>Genomic investigation of the strawberry pathogen Phytophthora fragariae indicates pathogenicity is determined by transcriptional variation in three key races.</title>
        <authorList>
            <person name="Adams T.M."/>
            <person name="Armitage A.D."/>
            <person name="Sobczyk M.K."/>
            <person name="Bates H.J."/>
            <person name="Dunwell J.M."/>
            <person name="Nellist C.F."/>
            <person name="Harrison R.J."/>
        </authorList>
    </citation>
    <scope>NUCLEOTIDE SEQUENCE [LARGE SCALE GENOMIC DNA]</scope>
    <source>
        <strain evidence="3 4">BC-23</strain>
        <strain evidence="2 5">ONT-3</strain>
    </source>
</reference>
<comment type="caution">
    <text evidence="3">The sequence shown here is derived from an EMBL/GenBank/DDBJ whole genome shotgun (WGS) entry which is preliminary data.</text>
</comment>
<gene>
    <name evidence="3" type="ORF">PF004_g7732</name>
    <name evidence="2" type="ORF">PF010_g8032</name>
</gene>
<keyword evidence="1" id="KW-0732">Signal</keyword>